<proteinExistence type="predicted"/>
<dbReference type="InterPro" id="IPR011527">
    <property type="entry name" value="ABC1_TM_dom"/>
</dbReference>
<evidence type="ECO:0000256" key="7">
    <source>
        <dbReference type="ARBA" id="ARBA00022989"/>
    </source>
</evidence>
<keyword evidence="6 12" id="KW-0067">ATP-binding</keyword>
<dbReference type="CDD" id="cd18548">
    <property type="entry name" value="ABC_6TM_Tm287_like"/>
    <property type="match status" value="1"/>
</dbReference>
<evidence type="ECO:0000256" key="2">
    <source>
        <dbReference type="ARBA" id="ARBA00022448"/>
    </source>
</evidence>
<keyword evidence="2" id="KW-0813">Transport</keyword>
<dbReference type="SMART" id="SM00382">
    <property type="entry name" value="AAA"/>
    <property type="match status" value="1"/>
</dbReference>
<dbReference type="InterPro" id="IPR036640">
    <property type="entry name" value="ABC1_TM_sf"/>
</dbReference>
<evidence type="ECO:0000259" key="10">
    <source>
        <dbReference type="PROSITE" id="PS50893"/>
    </source>
</evidence>
<keyword evidence="5" id="KW-0547">Nucleotide-binding</keyword>
<evidence type="ECO:0000259" key="11">
    <source>
        <dbReference type="PROSITE" id="PS50929"/>
    </source>
</evidence>
<dbReference type="Pfam" id="PF00005">
    <property type="entry name" value="ABC_tran"/>
    <property type="match status" value="1"/>
</dbReference>
<protein>
    <submittedName>
        <fullName evidence="12">ABC transporter ATP-binding protein</fullName>
    </submittedName>
</protein>
<dbReference type="EMBL" id="JABMKT010000022">
    <property type="protein sequence ID" value="NYV28123.1"/>
    <property type="molecule type" value="Genomic_DNA"/>
</dbReference>
<dbReference type="Gene3D" id="3.40.50.300">
    <property type="entry name" value="P-loop containing nucleotide triphosphate hydrolases"/>
    <property type="match status" value="1"/>
</dbReference>
<feature type="domain" description="ABC transporter" evidence="10">
    <location>
        <begin position="332"/>
        <end position="568"/>
    </location>
</feature>
<dbReference type="GO" id="GO:0005524">
    <property type="term" value="F:ATP binding"/>
    <property type="evidence" value="ECO:0007669"/>
    <property type="project" value="UniProtKB-KW"/>
</dbReference>
<feature type="transmembrane region" description="Helical" evidence="9">
    <location>
        <begin position="159"/>
        <end position="179"/>
    </location>
</feature>
<evidence type="ECO:0000256" key="9">
    <source>
        <dbReference type="SAM" id="Phobius"/>
    </source>
</evidence>
<dbReference type="OrthoDB" id="9762778at2"/>
<dbReference type="PANTHER" id="PTHR43394:SF1">
    <property type="entry name" value="ATP-BINDING CASSETTE SUB-FAMILY B MEMBER 10, MITOCHONDRIAL"/>
    <property type="match status" value="1"/>
</dbReference>
<evidence type="ECO:0000256" key="6">
    <source>
        <dbReference type="ARBA" id="ARBA00022840"/>
    </source>
</evidence>
<dbReference type="PROSITE" id="PS00211">
    <property type="entry name" value="ABC_TRANSPORTER_1"/>
    <property type="match status" value="1"/>
</dbReference>
<dbReference type="RefSeq" id="WP_067322534.1">
    <property type="nucleotide sequence ID" value="NZ_CBCRWS010000037.1"/>
</dbReference>
<keyword evidence="8 9" id="KW-0472">Membrane</keyword>
<dbReference type="InterPro" id="IPR027417">
    <property type="entry name" value="P-loop_NTPase"/>
</dbReference>
<dbReference type="GO" id="GO:0005886">
    <property type="term" value="C:plasma membrane"/>
    <property type="evidence" value="ECO:0007669"/>
    <property type="project" value="UniProtKB-SubCell"/>
</dbReference>
<gene>
    <name evidence="12" type="ORF">HP397_04755</name>
</gene>
<dbReference type="FunFam" id="3.40.50.300:FF:000221">
    <property type="entry name" value="Multidrug ABC transporter ATP-binding protein"/>
    <property type="match status" value="1"/>
</dbReference>
<dbReference type="GO" id="GO:0015421">
    <property type="term" value="F:ABC-type oligopeptide transporter activity"/>
    <property type="evidence" value="ECO:0007669"/>
    <property type="project" value="TreeGrafter"/>
</dbReference>
<keyword evidence="3" id="KW-1003">Cell membrane</keyword>
<evidence type="ECO:0000313" key="12">
    <source>
        <dbReference type="EMBL" id="NYV28123.1"/>
    </source>
</evidence>
<dbReference type="PROSITE" id="PS50893">
    <property type="entry name" value="ABC_TRANSPORTER_2"/>
    <property type="match status" value="1"/>
</dbReference>
<organism evidence="12 13">
    <name type="scientific">Streptobacillus felis</name>
    <dbReference type="NCBI Taxonomy" id="1384509"/>
    <lineage>
        <taxon>Bacteria</taxon>
        <taxon>Fusobacteriati</taxon>
        <taxon>Fusobacteriota</taxon>
        <taxon>Fusobacteriia</taxon>
        <taxon>Fusobacteriales</taxon>
        <taxon>Leptotrichiaceae</taxon>
        <taxon>Streptobacillus</taxon>
    </lineage>
</organism>
<sequence>MKLKILNSIREYKKETILAPVFMILEVFTEVLIPLQMSKIIDVGIKNGDMPYIIKKGIILIILAALALLLGILSGRMAAIAGSGFAKNLRHDIFYKIQDFSFKNIDKFSTSSLVTRMTNDISNVQMAFMMSIRLFVRTIIMLIMSLIMIFTINPNISKIFIGVIPFLALAFYLIISNAYPYFVKSFKEYDVLNRKVQENVNASRVVKAYVREDFEIDKFSDTSNSIFRLFSKAEGFASLNSFVMQFTVYTVIILILIIGGKSIVFGNMQTGELTSVIVYSIQILMALMMISFVFVMLLISEAAINRISEILNEEPDMYNKEENIKTIDNGNISFENVYFSYSGNNGNLALKNINFNIKSGQTVGILGSTGSAKSTLVQLIPRLYDVTKGSVKVAGIDVRDYDMEVLRDNVAMVLQKNQLFSGTIEENIKWGNPDATLEDVIRVCKLAQADTFITNFTDGYQTKIDQGGNNVSGGQKQRLCIARALLKEPKILILDDSTSAVDTKTESLIKKAFFDQIPNTTKIIIAQRISSVEDADIVIVLEDGEINGIGTPSELLKNNTIYQEIYNSQVKGDEENE</sequence>
<dbReference type="Proteomes" id="UP000526184">
    <property type="component" value="Unassembled WGS sequence"/>
</dbReference>
<feature type="domain" description="ABC transmembrane type-1" evidence="11">
    <location>
        <begin position="17"/>
        <end position="297"/>
    </location>
</feature>
<dbReference type="Pfam" id="PF00664">
    <property type="entry name" value="ABC_membrane"/>
    <property type="match status" value="1"/>
</dbReference>
<dbReference type="AlphaFoldDB" id="A0A7Z0PF49"/>
<evidence type="ECO:0000256" key="5">
    <source>
        <dbReference type="ARBA" id="ARBA00022741"/>
    </source>
</evidence>
<evidence type="ECO:0000256" key="8">
    <source>
        <dbReference type="ARBA" id="ARBA00023136"/>
    </source>
</evidence>
<feature type="transmembrane region" description="Helical" evidence="9">
    <location>
        <begin position="134"/>
        <end position="153"/>
    </location>
</feature>
<dbReference type="GO" id="GO:0016887">
    <property type="term" value="F:ATP hydrolysis activity"/>
    <property type="evidence" value="ECO:0007669"/>
    <property type="project" value="InterPro"/>
</dbReference>
<dbReference type="InterPro" id="IPR039421">
    <property type="entry name" value="Type_1_exporter"/>
</dbReference>
<evidence type="ECO:0000256" key="1">
    <source>
        <dbReference type="ARBA" id="ARBA00004651"/>
    </source>
</evidence>
<feature type="transmembrane region" description="Helical" evidence="9">
    <location>
        <begin position="242"/>
        <end position="264"/>
    </location>
</feature>
<dbReference type="Gene3D" id="1.20.1560.10">
    <property type="entry name" value="ABC transporter type 1, transmembrane domain"/>
    <property type="match status" value="1"/>
</dbReference>
<dbReference type="InterPro" id="IPR003439">
    <property type="entry name" value="ABC_transporter-like_ATP-bd"/>
</dbReference>
<dbReference type="SUPFAM" id="SSF90123">
    <property type="entry name" value="ABC transporter transmembrane region"/>
    <property type="match status" value="1"/>
</dbReference>
<dbReference type="InterPro" id="IPR017871">
    <property type="entry name" value="ABC_transporter-like_CS"/>
</dbReference>
<dbReference type="PROSITE" id="PS50929">
    <property type="entry name" value="ABC_TM1F"/>
    <property type="match status" value="1"/>
</dbReference>
<feature type="transmembrane region" description="Helical" evidence="9">
    <location>
        <begin position="276"/>
        <end position="299"/>
    </location>
</feature>
<reference evidence="12 13" key="1">
    <citation type="submission" date="2020-05" db="EMBL/GenBank/DDBJ databases">
        <title>Streptobacillus felis strain LHL191014123.</title>
        <authorList>
            <person name="Fawzy A."/>
            <person name="Rau J."/>
            <person name="Risse K."/>
            <person name="Schauerte N."/>
            <person name="Geiger C."/>
            <person name="Blom J."/>
            <person name="Imirzalioglu C."/>
            <person name="Falgenhauer J."/>
            <person name="Bach A."/>
            <person name="Herden C."/>
            <person name="Eisenberg T."/>
        </authorList>
    </citation>
    <scope>NUCLEOTIDE SEQUENCE [LARGE SCALE GENOMIC DNA]</scope>
    <source>
        <strain evidence="12 13">LHL191014123</strain>
    </source>
</reference>
<keyword evidence="4 9" id="KW-0812">Transmembrane</keyword>
<comment type="subcellular location">
    <subcellularLocation>
        <location evidence="1">Cell membrane</location>
        <topology evidence="1">Multi-pass membrane protein</topology>
    </subcellularLocation>
</comment>
<evidence type="ECO:0000256" key="3">
    <source>
        <dbReference type="ARBA" id="ARBA00022475"/>
    </source>
</evidence>
<evidence type="ECO:0000313" key="13">
    <source>
        <dbReference type="Proteomes" id="UP000526184"/>
    </source>
</evidence>
<dbReference type="InterPro" id="IPR003593">
    <property type="entry name" value="AAA+_ATPase"/>
</dbReference>
<accession>A0A7Z0PF49</accession>
<dbReference type="SUPFAM" id="SSF52540">
    <property type="entry name" value="P-loop containing nucleoside triphosphate hydrolases"/>
    <property type="match status" value="1"/>
</dbReference>
<dbReference type="PANTHER" id="PTHR43394">
    <property type="entry name" value="ATP-DEPENDENT PERMEASE MDL1, MITOCHONDRIAL"/>
    <property type="match status" value="1"/>
</dbReference>
<comment type="caution">
    <text evidence="12">The sequence shown here is derived from an EMBL/GenBank/DDBJ whole genome shotgun (WGS) entry which is preliminary data.</text>
</comment>
<keyword evidence="7 9" id="KW-1133">Transmembrane helix</keyword>
<keyword evidence="13" id="KW-1185">Reference proteome</keyword>
<name>A0A7Z0PF49_9FUSO</name>
<feature type="transmembrane region" description="Helical" evidence="9">
    <location>
        <begin position="53"/>
        <end position="73"/>
    </location>
</feature>
<evidence type="ECO:0000256" key="4">
    <source>
        <dbReference type="ARBA" id="ARBA00022692"/>
    </source>
</evidence>